<dbReference type="InterPro" id="IPR009939">
    <property type="entry name" value="Chitosanase_fungal"/>
</dbReference>
<evidence type="ECO:0000256" key="6">
    <source>
        <dbReference type="ARBA" id="ARBA00022801"/>
    </source>
</evidence>
<feature type="signal peptide" evidence="10">
    <location>
        <begin position="1"/>
        <end position="20"/>
    </location>
</feature>
<proteinExistence type="inferred from homology"/>
<dbReference type="EC" id="3.2.1.132" evidence="10"/>
<comment type="similarity">
    <text evidence="3 10">Belongs to the glycosyl hydrolase 75 family.</text>
</comment>
<dbReference type="GO" id="GO:0016977">
    <property type="term" value="F:chitosanase activity"/>
    <property type="evidence" value="ECO:0007669"/>
    <property type="project" value="UniProtKB-EC"/>
</dbReference>
<keyword evidence="12" id="KW-1185">Reference proteome</keyword>
<keyword evidence="5 10" id="KW-0732">Signal</keyword>
<reference evidence="11" key="1">
    <citation type="submission" date="2022-12" db="EMBL/GenBank/DDBJ databases">
        <authorList>
            <person name="Petersen C."/>
        </authorList>
    </citation>
    <scope>NUCLEOTIDE SEQUENCE</scope>
    <source>
        <strain evidence="11">IBT 30728</strain>
    </source>
</reference>
<comment type="caution">
    <text evidence="11">The sequence shown here is derived from an EMBL/GenBank/DDBJ whole genome shotgun (WGS) entry which is preliminary data.</text>
</comment>
<protein>
    <recommendedName>
        <fullName evidence="10">Endo-chitosanase</fullName>
        <ecNumber evidence="10">3.2.1.132</ecNumber>
    </recommendedName>
</protein>
<dbReference type="RefSeq" id="XP_056794969.1">
    <property type="nucleotide sequence ID" value="XM_056930676.1"/>
</dbReference>
<evidence type="ECO:0000256" key="9">
    <source>
        <dbReference type="ARBA" id="ARBA00023326"/>
    </source>
</evidence>
<sequence>MAIKFSALAASLALVAPALAQSVNGADYNHPTAGPPASFFAASSTVPVAALKSAAAKASVAAKDSTYPVNGDSGAAKSTIHGDWSGFSEGAAFVWVADMDVDCDGLDYKCKGNPDGQPGTNFGALAAYEVPFIVIPDKFATTYQSVLPGNNVGAVICNGKMFYGIFGDTDGDTPQVIGEASWLMARTCFPNDDLNGNSGHGAVDVTFVEDIMFTGRDAVLPSSALNNNYITNFSTLRSIGDRLVTALAKNLNLISGGGSPTTLTTTTSASGSSPTGTTCEWAGHCEGESQLIKEPDECQVTHQSAANTRKIYREFLLF</sequence>
<feature type="chain" id="PRO_5041016383" description="Endo-chitosanase" evidence="10">
    <location>
        <begin position="21"/>
        <end position="318"/>
    </location>
</feature>
<dbReference type="GO" id="GO:0005576">
    <property type="term" value="C:extracellular region"/>
    <property type="evidence" value="ECO:0007669"/>
    <property type="project" value="UniProtKB-SubCell"/>
</dbReference>
<evidence type="ECO:0000256" key="1">
    <source>
        <dbReference type="ARBA" id="ARBA00000405"/>
    </source>
</evidence>
<keyword evidence="9 10" id="KW-0624">Polysaccharide degradation</keyword>
<dbReference type="Proteomes" id="UP001148312">
    <property type="component" value="Unassembled WGS sequence"/>
</dbReference>
<keyword evidence="7" id="KW-0119">Carbohydrate metabolism</keyword>
<dbReference type="GO" id="GO:0000272">
    <property type="term" value="P:polysaccharide catabolic process"/>
    <property type="evidence" value="ECO:0007669"/>
    <property type="project" value="UniProtKB-KW"/>
</dbReference>
<gene>
    <name evidence="11" type="ORF">N7539_001072</name>
</gene>
<dbReference type="PANTHER" id="PTHR42061:SF4">
    <property type="entry name" value="ENDO-CHITOSANASE"/>
    <property type="match status" value="1"/>
</dbReference>
<accession>A0A9X0C2Y7</accession>
<evidence type="ECO:0000256" key="7">
    <source>
        <dbReference type="ARBA" id="ARBA00023277"/>
    </source>
</evidence>
<dbReference type="Pfam" id="PF07335">
    <property type="entry name" value="Glyco_hydro_75"/>
    <property type="match status" value="1"/>
</dbReference>
<keyword evidence="8 10" id="KW-0326">Glycosidase</keyword>
<dbReference type="AlphaFoldDB" id="A0A9X0C2Y7"/>
<dbReference type="EMBL" id="JAPWDQ010000001">
    <property type="protein sequence ID" value="KAJ5495956.1"/>
    <property type="molecule type" value="Genomic_DNA"/>
</dbReference>
<keyword evidence="6 10" id="KW-0378">Hydrolase</keyword>
<evidence type="ECO:0000256" key="2">
    <source>
        <dbReference type="ARBA" id="ARBA00004613"/>
    </source>
</evidence>
<reference evidence="11" key="2">
    <citation type="journal article" date="2023" name="IMA Fungus">
        <title>Comparative genomic study of the Penicillium genus elucidates a diverse pangenome and 15 lateral gene transfer events.</title>
        <authorList>
            <person name="Petersen C."/>
            <person name="Sorensen T."/>
            <person name="Nielsen M.R."/>
            <person name="Sondergaard T.E."/>
            <person name="Sorensen J.L."/>
            <person name="Fitzpatrick D.A."/>
            <person name="Frisvad J.C."/>
            <person name="Nielsen K.L."/>
        </authorList>
    </citation>
    <scope>NUCLEOTIDE SEQUENCE</scope>
    <source>
        <strain evidence="11">IBT 30728</strain>
    </source>
</reference>
<evidence type="ECO:0000256" key="4">
    <source>
        <dbReference type="ARBA" id="ARBA00022525"/>
    </source>
</evidence>
<evidence type="ECO:0000313" key="11">
    <source>
        <dbReference type="EMBL" id="KAJ5495956.1"/>
    </source>
</evidence>
<name>A0A9X0C2Y7_9EURO</name>
<evidence type="ECO:0000256" key="5">
    <source>
        <dbReference type="ARBA" id="ARBA00022729"/>
    </source>
</evidence>
<comment type="subcellular location">
    <subcellularLocation>
        <location evidence="2 10">Secreted</location>
    </subcellularLocation>
</comment>
<organism evidence="11 12">
    <name type="scientific">Penicillium diatomitis</name>
    <dbReference type="NCBI Taxonomy" id="2819901"/>
    <lineage>
        <taxon>Eukaryota</taxon>
        <taxon>Fungi</taxon>
        <taxon>Dikarya</taxon>
        <taxon>Ascomycota</taxon>
        <taxon>Pezizomycotina</taxon>
        <taxon>Eurotiomycetes</taxon>
        <taxon>Eurotiomycetidae</taxon>
        <taxon>Eurotiales</taxon>
        <taxon>Aspergillaceae</taxon>
        <taxon>Penicillium</taxon>
    </lineage>
</organism>
<comment type="catalytic activity">
    <reaction evidence="1 10">
        <text>Endohydrolysis of beta-(1-&gt;4)-linkages between D-glucosamine residues in a partly acetylated chitosan.</text>
        <dbReference type="EC" id="3.2.1.132"/>
    </reaction>
</comment>
<evidence type="ECO:0000256" key="10">
    <source>
        <dbReference type="RuleBase" id="RU361208"/>
    </source>
</evidence>
<evidence type="ECO:0000256" key="8">
    <source>
        <dbReference type="ARBA" id="ARBA00023295"/>
    </source>
</evidence>
<evidence type="ECO:0000256" key="3">
    <source>
        <dbReference type="ARBA" id="ARBA00007799"/>
    </source>
</evidence>
<dbReference type="PANTHER" id="PTHR42061">
    <property type="entry name" value="ENDO-CHITOSANASE"/>
    <property type="match status" value="1"/>
</dbReference>
<dbReference type="GeneID" id="81620925"/>
<evidence type="ECO:0000313" key="12">
    <source>
        <dbReference type="Proteomes" id="UP001148312"/>
    </source>
</evidence>
<keyword evidence="4" id="KW-0964">Secreted</keyword>
<comment type="function">
    <text evidence="10">Chitosanase catalyzing the endo-type cleavage of chitosan, the deacylated form of chitin. Chitosanase may be crucial in the degradation of the deacetylated portion of chitin in the fungal cell wall.</text>
</comment>